<feature type="domain" description="NodB homology" evidence="4">
    <location>
        <begin position="552"/>
        <end position="614"/>
    </location>
</feature>
<dbReference type="EMBL" id="VBOR01000034">
    <property type="protein sequence ID" value="TMQ50452.1"/>
    <property type="molecule type" value="Genomic_DNA"/>
</dbReference>
<keyword evidence="1" id="KW-0328">Glycosyltransferase</keyword>
<dbReference type="PROSITE" id="PS51677">
    <property type="entry name" value="NODB"/>
    <property type="match status" value="1"/>
</dbReference>
<evidence type="ECO:0000313" key="6">
    <source>
        <dbReference type="Proteomes" id="UP000316292"/>
    </source>
</evidence>
<gene>
    <name evidence="5" type="ORF">E6K71_02565</name>
</gene>
<proteinExistence type="predicted"/>
<protein>
    <submittedName>
        <fullName evidence="5">Glycosyltransferase</fullName>
    </submittedName>
</protein>
<dbReference type="Proteomes" id="UP000316292">
    <property type="component" value="Unassembled WGS sequence"/>
</dbReference>
<feature type="region of interest" description="Disordered" evidence="3">
    <location>
        <begin position="728"/>
        <end position="750"/>
    </location>
</feature>
<dbReference type="InterPro" id="IPR028098">
    <property type="entry name" value="Glyco_trans_4-like_N"/>
</dbReference>
<organism evidence="5 6">
    <name type="scientific">Eiseniibacteriota bacterium</name>
    <dbReference type="NCBI Taxonomy" id="2212470"/>
    <lineage>
        <taxon>Bacteria</taxon>
        <taxon>Candidatus Eiseniibacteriota</taxon>
    </lineage>
</organism>
<feature type="compositionally biased region" description="Basic residues" evidence="3">
    <location>
        <begin position="730"/>
        <end position="739"/>
    </location>
</feature>
<dbReference type="AlphaFoldDB" id="A0A538SGG0"/>
<dbReference type="SUPFAM" id="SSF88713">
    <property type="entry name" value="Glycoside hydrolase/deacetylase"/>
    <property type="match status" value="1"/>
</dbReference>
<dbReference type="Pfam" id="PF00534">
    <property type="entry name" value="Glycos_transf_1"/>
    <property type="match status" value="1"/>
</dbReference>
<dbReference type="SUPFAM" id="SSF53756">
    <property type="entry name" value="UDP-Glycosyltransferase/glycogen phosphorylase"/>
    <property type="match status" value="1"/>
</dbReference>
<name>A0A538SGG0_UNCEI</name>
<dbReference type="InterPro" id="IPR011330">
    <property type="entry name" value="Glyco_hydro/deAcase_b/a-brl"/>
</dbReference>
<evidence type="ECO:0000256" key="3">
    <source>
        <dbReference type="SAM" id="MobiDB-lite"/>
    </source>
</evidence>
<accession>A0A538SGG0</accession>
<evidence type="ECO:0000259" key="4">
    <source>
        <dbReference type="PROSITE" id="PS51677"/>
    </source>
</evidence>
<dbReference type="GO" id="GO:0005975">
    <property type="term" value="P:carbohydrate metabolic process"/>
    <property type="evidence" value="ECO:0007669"/>
    <property type="project" value="InterPro"/>
</dbReference>
<dbReference type="Gene3D" id="3.40.50.2000">
    <property type="entry name" value="Glycogen Phosphorylase B"/>
    <property type="match status" value="2"/>
</dbReference>
<keyword evidence="2 5" id="KW-0808">Transferase</keyword>
<dbReference type="InterPro" id="IPR002509">
    <property type="entry name" value="NODB_dom"/>
</dbReference>
<dbReference type="PANTHER" id="PTHR12526">
    <property type="entry name" value="GLYCOSYLTRANSFERASE"/>
    <property type="match status" value="1"/>
</dbReference>
<reference evidence="5 6" key="1">
    <citation type="journal article" date="2019" name="Nat. Microbiol.">
        <title>Mediterranean grassland soil C-N compound turnover is dependent on rainfall and depth, and is mediated by genomically divergent microorganisms.</title>
        <authorList>
            <person name="Diamond S."/>
            <person name="Andeer P.F."/>
            <person name="Li Z."/>
            <person name="Crits-Christoph A."/>
            <person name="Burstein D."/>
            <person name="Anantharaman K."/>
            <person name="Lane K.R."/>
            <person name="Thomas B.C."/>
            <person name="Pan C."/>
            <person name="Northen T.R."/>
            <person name="Banfield J.F."/>
        </authorList>
    </citation>
    <scope>NUCLEOTIDE SEQUENCE [LARGE SCALE GENOMIC DNA]</scope>
    <source>
        <strain evidence="5">WS_1</strain>
    </source>
</reference>
<dbReference type="Pfam" id="PF13439">
    <property type="entry name" value="Glyco_transf_4"/>
    <property type="match status" value="1"/>
</dbReference>
<dbReference type="Pfam" id="PF01522">
    <property type="entry name" value="Polysacc_deac_1"/>
    <property type="match status" value="1"/>
</dbReference>
<dbReference type="PANTHER" id="PTHR12526:SF510">
    <property type="entry name" value="D-INOSITOL 3-PHOSPHATE GLYCOSYLTRANSFERASE"/>
    <property type="match status" value="1"/>
</dbReference>
<sequence>MPHIVRVRSADVGTACRKGVTSEVWMATPVSGARRLSNATEGSSGCQGGLRGARQAARSRASSDAHRLARITKMCENPLMLDAPRFPLRIIHVMNGLGIAGMEVGVAKLVNRQDPARFAPLLCCLEFASDDARGLVDPKIPIVVLGKRTGIDPTIVSKLVRLFRRERPHIVHSHNWATFLYTVVAAKLTRVPVLIHGEHGYEDHRAVMRRLGAKQFLARQVTRLTTVSSHLERLLIERWNVPPERVTFIPNGIDLDRFPLNGDSQSLRREFGLAPEHRVITSIGRFVPVKDFPMLIRAFASVFAQHPESRLLLVGSGDREDLVCLADVLGVREAVLFPGSRLDVPALLALTDVYVNSSRIEGMSNTILEAMAAARPVVATDAGGNSELVREAENGFLVPPGDDSALAARVQQLLESSAMRSAMGRAGRRIVERHHSITRTVDAYNNMYLESTIRRRLRGAQPAPQAVRRAAARALRYSGLTWIRGATERSSLTILAYHRVLALQESLLYPFQSMVMPRDLFEQQMSHLRQHYTMLTLLEAVERLRTRNLPPRSVCVTFDDGYRDNFDVALPILKKYGVPATFFVVTGVMEGKSRLLWDEVVSRIREIKDTRGWEEMHRETMPSWLQEKLGLLEAGEPAETIGERLVRDMNRVPLREREEALQILRRATPGGGKCSDPPLVSWDELREIRRAGMLVGAHTVSHPFLDEARPQFAGYGSLRAAPVRRGLLPHPRRTRHGAAGRRDPGVVPAAPRRVHPLLGRTPNAYSGFLVRKGT</sequence>
<evidence type="ECO:0000256" key="1">
    <source>
        <dbReference type="ARBA" id="ARBA00022676"/>
    </source>
</evidence>
<dbReference type="GO" id="GO:0016810">
    <property type="term" value="F:hydrolase activity, acting on carbon-nitrogen (but not peptide) bonds"/>
    <property type="evidence" value="ECO:0007669"/>
    <property type="project" value="InterPro"/>
</dbReference>
<evidence type="ECO:0000256" key="2">
    <source>
        <dbReference type="ARBA" id="ARBA00022679"/>
    </source>
</evidence>
<feature type="region of interest" description="Disordered" evidence="3">
    <location>
        <begin position="36"/>
        <end position="62"/>
    </location>
</feature>
<dbReference type="InterPro" id="IPR001296">
    <property type="entry name" value="Glyco_trans_1"/>
</dbReference>
<dbReference type="Gene3D" id="3.20.20.370">
    <property type="entry name" value="Glycoside hydrolase/deacetylase"/>
    <property type="match status" value="1"/>
</dbReference>
<dbReference type="GO" id="GO:0016757">
    <property type="term" value="F:glycosyltransferase activity"/>
    <property type="evidence" value="ECO:0007669"/>
    <property type="project" value="UniProtKB-KW"/>
</dbReference>
<evidence type="ECO:0000313" key="5">
    <source>
        <dbReference type="EMBL" id="TMQ50452.1"/>
    </source>
</evidence>
<comment type="caution">
    <text evidence="5">The sequence shown here is derived from an EMBL/GenBank/DDBJ whole genome shotgun (WGS) entry which is preliminary data.</text>
</comment>